<evidence type="ECO:0000313" key="1">
    <source>
        <dbReference type="EMBL" id="CAF0697793.1"/>
    </source>
</evidence>
<accession>A0A8J2FNS4</accession>
<organism evidence="1 2">
    <name type="scientific">Candidatus Methylacidithermus pantelleriae</name>
    <dbReference type="NCBI Taxonomy" id="2744239"/>
    <lineage>
        <taxon>Bacteria</taxon>
        <taxon>Pseudomonadati</taxon>
        <taxon>Verrucomicrobiota</taxon>
        <taxon>Methylacidiphilae</taxon>
        <taxon>Methylacidiphilales</taxon>
        <taxon>Methylacidiphilaceae</taxon>
        <taxon>Candidatus Methylacidithermus</taxon>
    </lineage>
</organism>
<dbReference type="AlphaFoldDB" id="A0A8J2FNS4"/>
<name>A0A8J2FNS4_9BACT</name>
<evidence type="ECO:0000313" key="2">
    <source>
        <dbReference type="Proteomes" id="UP000663859"/>
    </source>
</evidence>
<reference evidence="1" key="1">
    <citation type="submission" date="2021-02" db="EMBL/GenBank/DDBJ databases">
        <authorList>
            <person name="Cremers G."/>
            <person name="Picone N."/>
        </authorList>
    </citation>
    <scope>NUCLEOTIDE SEQUENCE</scope>
    <source>
        <strain evidence="1">PQ17</strain>
    </source>
</reference>
<proteinExistence type="predicted"/>
<keyword evidence="2" id="KW-1185">Reference proteome</keyword>
<dbReference type="EMBL" id="CAJNOB010000016">
    <property type="protein sequence ID" value="CAF0697793.1"/>
    <property type="molecule type" value="Genomic_DNA"/>
</dbReference>
<protein>
    <submittedName>
        <fullName evidence="1">Uncharacterized protein</fullName>
    </submittedName>
</protein>
<gene>
    <name evidence="1" type="ORF">MPNT_230020</name>
</gene>
<dbReference type="Proteomes" id="UP000663859">
    <property type="component" value="Unassembled WGS sequence"/>
</dbReference>
<sequence>MRGPDGIVRDLHEEARFHCVSDFAARALPRNPAKEEETRSDRMTKLPLFRYQMELRVNIEQGALLATYAALYGWVERSFFCQMRAHGSLKNRKRSFLLRFGWTRSRVPCPRVWSSKKRSL</sequence>
<comment type="caution">
    <text evidence="1">The sequence shown here is derived from an EMBL/GenBank/DDBJ whole genome shotgun (WGS) entry which is preliminary data.</text>
</comment>